<evidence type="ECO:0000313" key="2">
    <source>
        <dbReference type="Proteomes" id="UP001225605"/>
    </source>
</evidence>
<keyword evidence="2" id="KW-1185">Reference proteome</keyword>
<organism evidence="1 2">
    <name type="scientific">Saccharothrix yanglingensis</name>
    <dbReference type="NCBI Taxonomy" id="659496"/>
    <lineage>
        <taxon>Bacteria</taxon>
        <taxon>Bacillati</taxon>
        <taxon>Actinomycetota</taxon>
        <taxon>Actinomycetes</taxon>
        <taxon>Pseudonocardiales</taxon>
        <taxon>Pseudonocardiaceae</taxon>
        <taxon>Saccharothrix</taxon>
    </lineage>
</organism>
<comment type="caution">
    <text evidence="1">The sequence shown here is derived from an EMBL/GenBank/DDBJ whole genome shotgun (WGS) entry which is preliminary data.</text>
</comment>
<accession>A0ABU0X523</accession>
<name>A0ABU0X523_9PSEU</name>
<dbReference type="Proteomes" id="UP001225605">
    <property type="component" value="Unassembled WGS sequence"/>
</dbReference>
<protein>
    <submittedName>
        <fullName evidence="1">Uncharacterized protein</fullName>
    </submittedName>
</protein>
<gene>
    <name evidence="1" type="ORF">CKY47_24625</name>
</gene>
<reference evidence="1 2" key="1">
    <citation type="submission" date="2017-06" db="EMBL/GenBank/DDBJ databases">
        <title>Cultured bacterium strain Saccharothrix yanglingensis Hhs.015.</title>
        <authorList>
            <person name="Xia Y."/>
        </authorList>
    </citation>
    <scope>NUCLEOTIDE SEQUENCE [LARGE SCALE GENOMIC DNA]</scope>
    <source>
        <strain evidence="1 2">Hhs.015</strain>
    </source>
</reference>
<sequence>MQQTGPEPEHARYAPQGLPVTRRIAAYTANLVVLAVVVKGAFVASSLGGSSGQRAWQSLAFLWRSQVSAEEWDSLTEVLDIRIRQADSADVEVELRRGAPVFDRVDVDQLFYDVKGEVGEGYFFSALDVAEFPRWERFCVSDRGYQVLHLVEPLMENLEPNPELFIVSDGRARSVSHLLLVVPTSQSEERRAGAFEACLTHLSKSGADFSPCWTILFDAPARDDVASLSMLRLVMAYGDGSGAEADSLIGCALRFLRSGGDWEEASPIFARYMSSCSPKSVAESPVCLIELGFNLSGPPITGFARDVRSLLGRLDLRTLAEVDRGLVARLKQAATSQGLADAVEWPTR</sequence>
<dbReference type="EMBL" id="NSDM01000011">
    <property type="protein sequence ID" value="MDQ2587112.1"/>
    <property type="molecule type" value="Genomic_DNA"/>
</dbReference>
<evidence type="ECO:0000313" key="1">
    <source>
        <dbReference type="EMBL" id="MDQ2587112.1"/>
    </source>
</evidence>
<proteinExistence type="predicted"/>